<dbReference type="AlphaFoldDB" id="A0A0F3GRQ3"/>
<dbReference type="EMBL" id="LACI01001931">
    <property type="protein sequence ID" value="KJU83378.1"/>
    <property type="molecule type" value="Genomic_DNA"/>
</dbReference>
<dbReference type="PANTHER" id="PTHR39624">
    <property type="entry name" value="PROTEIN INVOLVED IN RIMO-MEDIATED BETA-METHYLTHIOLATION OF RIBOSOMAL PROTEIN S12 YCAO"/>
    <property type="match status" value="1"/>
</dbReference>
<dbReference type="InterPro" id="IPR003718">
    <property type="entry name" value="OsmC/Ohr_fam"/>
</dbReference>
<proteinExistence type="predicted"/>
<dbReference type="InterPro" id="IPR015946">
    <property type="entry name" value="KH_dom-like_a/b"/>
</dbReference>
<dbReference type="SUPFAM" id="SSF82784">
    <property type="entry name" value="OsmC-like"/>
    <property type="match status" value="1"/>
</dbReference>
<dbReference type="Pfam" id="PF02566">
    <property type="entry name" value="OsmC"/>
    <property type="match status" value="1"/>
</dbReference>
<dbReference type="Proteomes" id="UP000033423">
    <property type="component" value="Unassembled WGS sequence"/>
</dbReference>
<evidence type="ECO:0000313" key="2">
    <source>
        <dbReference type="Proteomes" id="UP000033423"/>
    </source>
</evidence>
<reference evidence="1 2" key="1">
    <citation type="submission" date="2015-02" db="EMBL/GenBank/DDBJ databases">
        <title>Single-cell genomics of uncultivated deep-branching MTB reveals a conserved set of magnetosome genes.</title>
        <authorList>
            <person name="Kolinko S."/>
            <person name="Richter M."/>
            <person name="Glockner F.O."/>
            <person name="Brachmann A."/>
            <person name="Schuler D."/>
        </authorList>
    </citation>
    <scope>NUCLEOTIDE SEQUENCE [LARGE SCALE GENOMIC DNA]</scope>
    <source>
        <strain evidence="1">TM-1</strain>
    </source>
</reference>
<organism evidence="1 2">
    <name type="scientific">Candidatus Magnetobacterium bavaricum</name>
    <dbReference type="NCBI Taxonomy" id="29290"/>
    <lineage>
        <taxon>Bacteria</taxon>
        <taxon>Pseudomonadati</taxon>
        <taxon>Nitrospirota</taxon>
        <taxon>Thermodesulfovibrionia</taxon>
        <taxon>Thermodesulfovibrionales</taxon>
        <taxon>Candidatus Magnetobacteriaceae</taxon>
        <taxon>Candidatus Magnetobacterium</taxon>
    </lineage>
</organism>
<name>A0A0F3GRQ3_9BACT</name>
<protein>
    <submittedName>
        <fullName evidence="1">OsmC family protein</fullName>
    </submittedName>
</protein>
<evidence type="ECO:0000313" key="1">
    <source>
        <dbReference type="EMBL" id="KJU83378.1"/>
    </source>
</evidence>
<sequence length="135" mass="14505">MDIKITFPGGKRVNAEIEGMTIATDQSVKNGGDGSAPEPFKYFLASIGTCAGIYVLSFCQKNGIPTEGITLTQHHEYANDPSGKPYMAKLAININVPGSFPEKYHDAIVRVADQCAVKKAIMSPPEFVVRTVVGD</sequence>
<dbReference type="PATRIC" id="fig|29290.4.peg.5879"/>
<dbReference type="PANTHER" id="PTHR39624:SF2">
    <property type="entry name" value="OSMC-LIKE PROTEIN"/>
    <property type="match status" value="1"/>
</dbReference>
<gene>
    <name evidence="1" type="ORF">MBAV_004434</name>
</gene>
<accession>A0A0F3GRQ3</accession>
<dbReference type="Gene3D" id="3.30.300.20">
    <property type="match status" value="1"/>
</dbReference>
<comment type="caution">
    <text evidence="1">The sequence shown here is derived from an EMBL/GenBank/DDBJ whole genome shotgun (WGS) entry which is preliminary data.</text>
</comment>
<dbReference type="InterPro" id="IPR036102">
    <property type="entry name" value="OsmC/Ohrsf"/>
</dbReference>
<keyword evidence="2" id="KW-1185">Reference proteome</keyword>